<dbReference type="InterPro" id="IPR001041">
    <property type="entry name" value="2Fe-2S_ferredoxin-type"/>
</dbReference>
<dbReference type="Pfam" id="PF00111">
    <property type="entry name" value="Fer2"/>
    <property type="match status" value="1"/>
</dbReference>
<evidence type="ECO:0000259" key="11">
    <source>
        <dbReference type="PROSITE" id="PS51085"/>
    </source>
</evidence>
<dbReference type="InterPro" id="IPR017938">
    <property type="entry name" value="Riboflavin_synthase-like_b-brl"/>
</dbReference>
<evidence type="ECO:0000256" key="4">
    <source>
        <dbReference type="ARBA" id="ARBA00022723"/>
    </source>
</evidence>
<dbReference type="InterPro" id="IPR006058">
    <property type="entry name" value="2Fe2S_fd_BS"/>
</dbReference>
<proteinExistence type="inferred from homology"/>
<dbReference type="EMBL" id="FOAS01000004">
    <property type="protein sequence ID" value="SEK68963.1"/>
    <property type="molecule type" value="Genomic_DNA"/>
</dbReference>
<dbReference type="InterPro" id="IPR050415">
    <property type="entry name" value="MRET"/>
</dbReference>
<evidence type="ECO:0000313" key="14">
    <source>
        <dbReference type="Proteomes" id="UP000185766"/>
    </source>
</evidence>
<evidence type="ECO:0000256" key="7">
    <source>
        <dbReference type="ARBA" id="ARBA00023004"/>
    </source>
</evidence>
<keyword evidence="5" id="KW-0274">FAD</keyword>
<protein>
    <submittedName>
        <fullName evidence="13">Ferredoxin-NADP reductase</fullName>
    </submittedName>
</protein>
<dbReference type="PROSITE" id="PS51085">
    <property type="entry name" value="2FE2S_FER_2"/>
    <property type="match status" value="1"/>
</dbReference>
<evidence type="ECO:0000256" key="10">
    <source>
        <dbReference type="ARBA" id="ARBA00061434"/>
    </source>
</evidence>
<keyword evidence="2" id="KW-0285">Flavoprotein</keyword>
<gene>
    <name evidence="13" type="ORF">SAMN05216214_104152</name>
</gene>
<dbReference type="InterPro" id="IPR001433">
    <property type="entry name" value="OxRdtase_FAD/NAD-bd"/>
</dbReference>
<dbReference type="PANTHER" id="PTHR47354:SF6">
    <property type="entry name" value="NADH OXIDOREDUCTASE HCR"/>
    <property type="match status" value="1"/>
</dbReference>
<dbReference type="CDD" id="cd00207">
    <property type="entry name" value="fer2"/>
    <property type="match status" value="1"/>
</dbReference>
<dbReference type="InterPro" id="IPR017927">
    <property type="entry name" value="FAD-bd_FR_type"/>
</dbReference>
<dbReference type="Proteomes" id="UP000185766">
    <property type="component" value="Unassembled WGS sequence"/>
</dbReference>
<dbReference type="PRINTS" id="PR00410">
    <property type="entry name" value="PHEHYDRXLASE"/>
</dbReference>
<evidence type="ECO:0000256" key="9">
    <source>
        <dbReference type="ARBA" id="ARBA00034078"/>
    </source>
</evidence>
<dbReference type="InterPro" id="IPR008333">
    <property type="entry name" value="Cbr1-like_FAD-bd_dom"/>
</dbReference>
<dbReference type="Pfam" id="PF00175">
    <property type="entry name" value="NAD_binding_1"/>
    <property type="match status" value="1"/>
</dbReference>
<dbReference type="Gene3D" id="2.40.30.10">
    <property type="entry name" value="Translation factors"/>
    <property type="match status" value="1"/>
</dbReference>
<reference evidence="13 14" key="1">
    <citation type="submission" date="2016-10" db="EMBL/GenBank/DDBJ databases">
        <authorList>
            <person name="de Groot N.N."/>
        </authorList>
    </citation>
    <scope>NUCLEOTIDE SEQUENCE [LARGE SCALE GENOMIC DNA]</scope>
    <source>
        <strain evidence="13 14">JCM 19513</strain>
    </source>
</reference>
<dbReference type="SUPFAM" id="SSF54292">
    <property type="entry name" value="2Fe-2S ferredoxin-like"/>
    <property type="match status" value="1"/>
</dbReference>
<comment type="cofactor">
    <cofactor evidence="1">
        <name>FAD</name>
        <dbReference type="ChEBI" id="CHEBI:57692"/>
    </cofactor>
</comment>
<comment type="cofactor">
    <cofactor evidence="9">
        <name>[2Fe-2S] cluster</name>
        <dbReference type="ChEBI" id="CHEBI:190135"/>
    </cofactor>
</comment>
<evidence type="ECO:0000256" key="2">
    <source>
        <dbReference type="ARBA" id="ARBA00022630"/>
    </source>
</evidence>
<feature type="domain" description="2Fe-2S ferredoxin-type" evidence="11">
    <location>
        <begin position="303"/>
        <end position="388"/>
    </location>
</feature>
<keyword evidence="6" id="KW-0560">Oxidoreductase</keyword>
<evidence type="ECO:0000256" key="5">
    <source>
        <dbReference type="ARBA" id="ARBA00022827"/>
    </source>
</evidence>
<dbReference type="PRINTS" id="PR00371">
    <property type="entry name" value="FPNCR"/>
</dbReference>
<dbReference type="SUPFAM" id="SSF52343">
    <property type="entry name" value="Ferredoxin reductase-like, C-terminal NADP-linked domain"/>
    <property type="match status" value="1"/>
</dbReference>
<dbReference type="PROSITE" id="PS00197">
    <property type="entry name" value="2FE2S_FER_1"/>
    <property type="match status" value="1"/>
</dbReference>
<feature type="domain" description="FAD-binding FR-type" evidence="12">
    <location>
        <begin position="46"/>
        <end position="150"/>
    </location>
</feature>
<dbReference type="PROSITE" id="PS51384">
    <property type="entry name" value="FAD_FR"/>
    <property type="match status" value="1"/>
</dbReference>
<dbReference type="PANTHER" id="PTHR47354">
    <property type="entry name" value="NADH OXIDOREDUCTASE HCR"/>
    <property type="match status" value="1"/>
</dbReference>
<organism evidence="13 14">
    <name type="scientific">Atopomonas hussainii</name>
    <dbReference type="NCBI Taxonomy" id="1429083"/>
    <lineage>
        <taxon>Bacteria</taxon>
        <taxon>Pseudomonadati</taxon>
        <taxon>Pseudomonadota</taxon>
        <taxon>Gammaproteobacteria</taxon>
        <taxon>Pseudomonadales</taxon>
        <taxon>Pseudomonadaceae</taxon>
        <taxon>Atopomonas</taxon>
    </lineage>
</organism>
<dbReference type="Pfam" id="PF00970">
    <property type="entry name" value="FAD_binding_6"/>
    <property type="match status" value="1"/>
</dbReference>
<evidence type="ECO:0000256" key="8">
    <source>
        <dbReference type="ARBA" id="ARBA00023014"/>
    </source>
</evidence>
<keyword evidence="8" id="KW-0411">Iron-sulfur</keyword>
<dbReference type="InterPro" id="IPR039261">
    <property type="entry name" value="FNR_nucleotide-bd"/>
</dbReference>
<evidence type="ECO:0000256" key="3">
    <source>
        <dbReference type="ARBA" id="ARBA00022714"/>
    </source>
</evidence>
<comment type="similarity">
    <text evidence="10">In the N-terminal section; belongs to the FAD-binding oxidoreductase type 6 family.</text>
</comment>
<keyword evidence="4" id="KW-0479">Metal-binding</keyword>
<dbReference type="AlphaFoldDB" id="A0A1H7J2I7"/>
<evidence type="ECO:0000256" key="6">
    <source>
        <dbReference type="ARBA" id="ARBA00023002"/>
    </source>
</evidence>
<dbReference type="GO" id="GO:0046872">
    <property type="term" value="F:metal ion binding"/>
    <property type="evidence" value="ECO:0007669"/>
    <property type="project" value="UniProtKB-KW"/>
</dbReference>
<evidence type="ECO:0000259" key="12">
    <source>
        <dbReference type="PROSITE" id="PS51384"/>
    </source>
</evidence>
<dbReference type="GO" id="GO:0051537">
    <property type="term" value="F:2 iron, 2 sulfur cluster binding"/>
    <property type="evidence" value="ECO:0007669"/>
    <property type="project" value="UniProtKB-KW"/>
</dbReference>
<accession>A0A1H7J2I7</accession>
<dbReference type="SUPFAM" id="SSF63380">
    <property type="entry name" value="Riboflavin synthase domain-like"/>
    <property type="match status" value="1"/>
</dbReference>
<dbReference type="CDD" id="cd06217">
    <property type="entry name" value="FNR_iron_sulfur_binding_3"/>
    <property type="match status" value="1"/>
</dbReference>
<sequence length="388" mass="42297">MSDNNLLNAVAGFRDAMAAKDALAQTGSDFTEVKGAVAKTISQLHPKRLALTVTQIVEDTPSTKTLRVAASDSRLLPPFQAGQYINVFVQINGVETARPYAVASSPCERRYYDLTIKRAQGGFVSHHLLDAVQVGDSLQSSGPMGSFHHNPVFHGDDLVFLAGGSGSVPARSMLLNILHNDLPFNFQLIYANSFVDDVIYADELRQLASEHANFRLDEIISRPPAGFTGRSGRLTGEVLRELLGEQLDGKMFYICGPTPFNNNCLEQLLALGVKRRRIRIEANGAPKSPDQQAGWPQGVSLDDEVTISVRGKGSFTAKVGEPLLNSLERNGYGAENACRSGECSLCRIKLLSGAVFNPTEAHLRKSDRDFGWIYSCVAFPTEDIEILL</sequence>
<dbReference type="STRING" id="1429083.GCA_001885685_00637"/>
<evidence type="ECO:0000256" key="1">
    <source>
        <dbReference type="ARBA" id="ARBA00001974"/>
    </source>
</evidence>
<evidence type="ECO:0000313" key="13">
    <source>
        <dbReference type="EMBL" id="SEK68963.1"/>
    </source>
</evidence>
<dbReference type="Gene3D" id="3.10.20.30">
    <property type="match status" value="1"/>
</dbReference>
<dbReference type="InterPro" id="IPR012675">
    <property type="entry name" value="Beta-grasp_dom_sf"/>
</dbReference>
<keyword evidence="14" id="KW-1185">Reference proteome</keyword>
<dbReference type="RefSeq" id="WP_074865920.1">
    <property type="nucleotide sequence ID" value="NZ_FOAS01000004.1"/>
</dbReference>
<dbReference type="GO" id="GO:0016491">
    <property type="term" value="F:oxidoreductase activity"/>
    <property type="evidence" value="ECO:0007669"/>
    <property type="project" value="UniProtKB-KW"/>
</dbReference>
<dbReference type="InterPro" id="IPR036010">
    <property type="entry name" value="2Fe-2S_ferredoxin-like_sf"/>
</dbReference>
<dbReference type="InterPro" id="IPR001709">
    <property type="entry name" value="Flavoprot_Pyr_Nucl_cyt_Rdtase"/>
</dbReference>
<keyword evidence="3" id="KW-0001">2Fe-2S</keyword>
<dbReference type="Gene3D" id="3.40.50.80">
    <property type="entry name" value="Nucleotide-binding domain of ferredoxin-NADP reductase (FNR) module"/>
    <property type="match status" value="1"/>
</dbReference>
<name>A0A1H7J2I7_9GAMM</name>
<keyword evidence="7" id="KW-0408">Iron</keyword>